<keyword evidence="4" id="KW-0804">Transcription</keyword>
<feature type="compositionally biased region" description="Low complexity" evidence="6">
    <location>
        <begin position="193"/>
        <end position="203"/>
    </location>
</feature>
<reference evidence="8 9" key="1">
    <citation type="submission" date="2016-07" db="EMBL/GenBank/DDBJ databases">
        <title>Pervasive Adenine N6-methylation of Active Genes in Fungi.</title>
        <authorList>
            <consortium name="DOE Joint Genome Institute"/>
            <person name="Mondo S.J."/>
            <person name="Dannebaum R.O."/>
            <person name="Kuo R.C."/>
            <person name="Labutti K."/>
            <person name="Haridas S."/>
            <person name="Kuo A."/>
            <person name="Salamov A."/>
            <person name="Ahrendt S.R."/>
            <person name="Lipzen A."/>
            <person name="Sullivan W."/>
            <person name="Andreopoulos W.B."/>
            <person name="Clum A."/>
            <person name="Lindquist E."/>
            <person name="Daum C."/>
            <person name="Ramamoorthy G.K."/>
            <person name="Gryganskyi A."/>
            <person name="Culley D."/>
            <person name="Magnuson J.K."/>
            <person name="James T.Y."/>
            <person name="O'Malley M.A."/>
            <person name="Stajich J.E."/>
            <person name="Spatafora J.W."/>
            <person name="Visel A."/>
            <person name="Grigoriev I.V."/>
        </authorList>
    </citation>
    <scope>NUCLEOTIDE SEQUENCE [LARGE SCALE GENOMIC DNA]</scope>
    <source>
        <strain evidence="8 9">PL171</strain>
    </source>
</reference>
<dbReference type="InterPro" id="IPR036864">
    <property type="entry name" value="Zn2-C6_fun-type_DNA-bd_sf"/>
</dbReference>
<organism evidence="8 9">
    <name type="scientific">Catenaria anguillulae PL171</name>
    <dbReference type="NCBI Taxonomy" id="765915"/>
    <lineage>
        <taxon>Eukaryota</taxon>
        <taxon>Fungi</taxon>
        <taxon>Fungi incertae sedis</taxon>
        <taxon>Blastocladiomycota</taxon>
        <taxon>Blastocladiomycetes</taxon>
        <taxon>Blastocladiales</taxon>
        <taxon>Catenariaceae</taxon>
        <taxon>Catenaria</taxon>
    </lineage>
</organism>
<keyword evidence="9" id="KW-1185">Reference proteome</keyword>
<dbReference type="Gene3D" id="4.10.240.10">
    <property type="entry name" value="Zn(2)-C6 fungal-type DNA-binding domain"/>
    <property type="match status" value="1"/>
</dbReference>
<dbReference type="Proteomes" id="UP000193411">
    <property type="component" value="Unassembled WGS sequence"/>
</dbReference>
<evidence type="ECO:0000256" key="3">
    <source>
        <dbReference type="ARBA" id="ARBA00023125"/>
    </source>
</evidence>
<dbReference type="PANTHER" id="PTHR47540">
    <property type="entry name" value="THIAMINE REPRESSIBLE GENES REGULATORY PROTEIN THI5"/>
    <property type="match status" value="1"/>
</dbReference>
<proteinExistence type="predicted"/>
<evidence type="ECO:0000256" key="2">
    <source>
        <dbReference type="ARBA" id="ARBA00023015"/>
    </source>
</evidence>
<name>A0A1Y2HAG4_9FUNG</name>
<evidence type="ECO:0000313" key="9">
    <source>
        <dbReference type="Proteomes" id="UP000193411"/>
    </source>
</evidence>
<evidence type="ECO:0000256" key="4">
    <source>
        <dbReference type="ARBA" id="ARBA00023163"/>
    </source>
</evidence>
<dbReference type="GO" id="GO:0005634">
    <property type="term" value="C:nucleus"/>
    <property type="evidence" value="ECO:0007669"/>
    <property type="project" value="UniProtKB-SubCell"/>
</dbReference>
<keyword evidence="2" id="KW-0805">Transcription regulation</keyword>
<dbReference type="PROSITE" id="PS00463">
    <property type="entry name" value="ZN2_CY6_FUNGAL_1"/>
    <property type="match status" value="1"/>
</dbReference>
<gene>
    <name evidence="8" type="ORF">BCR44DRAFT_1265496</name>
</gene>
<dbReference type="Pfam" id="PF00172">
    <property type="entry name" value="Zn_clus"/>
    <property type="match status" value="1"/>
</dbReference>
<dbReference type="GO" id="GO:0045944">
    <property type="term" value="P:positive regulation of transcription by RNA polymerase II"/>
    <property type="evidence" value="ECO:0007669"/>
    <property type="project" value="TreeGrafter"/>
</dbReference>
<accession>A0A1Y2HAG4</accession>
<dbReference type="EMBL" id="MCFL01000059">
    <property type="protein sequence ID" value="ORZ31485.1"/>
    <property type="molecule type" value="Genomic_DNA"/>
</dbReference>
<dbReference type="CDD" id="cd00067">
    <property type="entry name" value="GAL4"/>
    <property type="match status" value="1"/>
</dbReference>
<evidence type="ECO:0000259" key="7">
    <source>
        <dbReference type="PROSITE" id="PS50048"/>
    </source>
</evidence>
<feature type="region of interest" description="Disordered" evidence="6">
    <location>
        <begin position="75"/>
        <end position="217"/>
    </location>
</feature>
<dbReference type="OrthoDB" id="2123952at2759"/>
<dbReference type="InterPro" id="IPR001138">
    <property type="entry name" value="Zn2Cys6_DnaBD"/>
</dbReference>
<evidence type="ECO:0000256" key="6">
    <source>
        <dbReference type="SAM" id="MobiDB-lite"/>
    </source>
</evidence>
<dbReference type="SMART" id="SM00066">
    <property type="entry name" value="GAL4"/>
    <property type="match status" value="1"/>
</dbReference>
<dbReference type="PANTHER" id="PTHR47540:SF2">
    <property type="entry name" value="ZN(II)2CYS6 TRANSCRIPTION FACTOR (EUROFUNG)"/>
    <property type="match status" value="1"/>
</dbReference>
<feature type="compositionally biased region" description="Low complexity" evidence="6">
    <location>
        <begin position="332"/>
        <end position="346"/>
    </location>
</feature>
<dbReference type="AlphaFoldDB" id="A0A1Y2HAG4"/>
<keyword evidence="3" id="KW-0238">DNA-binding</keyword>
<dbReference type="InterPro" id="IPR051711">
    <property type="entry name" value="Stress_Response_Reg"/>
</dbReference>
<keyword evidence="5" id="KW-0539">Nucleus</keyword>
<dbReference type="SUPFAM" id="SSF57701">
    <property type="entry name" value="Zn2/Cys6 DNA-binding domain"/>
    <property type="match status" value="1"/>
</dbReference>
<dbReference type="GO" id="GO:0000981">
    <property type="term" value="F:DNA-binding transcription factor activity, RNA polymerase II-specific"/>
    <property type="evidence" value="ECO:0007669"/>
    <property type="project" value="InterPro"/>
</dbReference>
<evidence type="ECO:0000256" key="1">
    <source>
        <dbReference type="ARBA" id="ARBA00004123"/>
    </source>
</evidence>
<evidence type="ECO:0000313" key="8">
    <source>
        <dbReference type="EMBL" id="ORZ31485.1"/>
    </source>
</evidence>
<dbReference type="STRING" id="765915.A0A1Y2HAG4"/>
<dbReference type="PROSITE" id="PS50048">
    <property type="entry name" value="ZN2_CY6_FUNGAL_2"/>
    <property type="match status" value="1"/>
</dbReference>
<comment type="caution">
    <text evidence="8">The sequence shown here is derived from an EMBL/GenBank/DDBJ whole genome shotgun (WGS) entry which is preliminary data.</text>
</comment>
<feature type="region of interest" description="Disordered" evidence="6">
    <location>
        <begin position="326"/>
        <end position="346"/>
    </location>
</feature>
<feature type="domain" description="Zn(2)-C6 fungal-type" evidence="7">
    <location>
        <begin position="225"/>
        <end position="254"/>
    </location>
</feature>
<comment type="subcellular location">
    <subcellularLocation>
        <location evidence="1">Nucleus</location>
    </subcellularLocation>
</comment>
<evidence type="ECO:0000256" key="5">
    <source>
        <dbReference type="ARBA" id="ARBA00023242"/>
    </source>
</evidence>
<dbReference type="GO" id="GO:0043565">
    <property type="term" value="F:sequence-specific DNA binding"/>
    <property type="evidence" value="ECO:0007669"/>
    <property type="project" value="TreeGrafter"/>
</dbReference>
<protein>
    <recommendedName>
        <fullName evidence="7">Zn(2)-C6 fungal-type domain-containing protein</fullName>
    </recommendedName>
</protein>
<dbReference type="GO" id="GO:0008270">
    <property type="term" value="F:zinc ion binding"/>
    <property type="evidence" value="ECO:0007669"/>
    <property type="project" value="InterPro"/>
</dbReference>
<sequence>MPPIPSQASSLALSTSAAPHLAAATPLSVAPAAPRHPHSLHASVGPPISIASTQLSHPSLALAHPSFSSGALFPSSSRHTMATPPRPYSHPHSLLDHGHQFPDPAATDGGGTNPNGSSLPHPAVYHPPHNHNDSHRNHYAYPDDSAQHRVQQQQQQQPDSMSDGDSFDGRDAGEQTVQLGPSSVDRGPYVGASSQQQTSSGTQHGIPGLVASKVPPRKRKRLTRACDTCRKRKIRCDGKHPCGPCVAYESACSYDDTIRKRVFVGLELSLNWIGATLCSPSITPEPLCSILPLIHSFDTPPGTCPPTHCSPPSLPTHVHYLPHPLMSRTQRRPTQQQVRVTPSRLV</sequence>